<dbReference type="Proteomes" id="UP000447434">
    <property type="component" value="Chromosome 11"/>
</dbReference>
<gene>
    <name evidence="1" type="ORF">Lalb_Chr11g0074471</name>
</gene>
<evidence type="ECO:0000313" key="1">
    <source>
        <dbReference type="EMBL" id="KAE9604692.1"/>
    </source>
</evidence>
<dbReference type="AlphaFoldDB" id="A0A6A4PTD7"/>
<evidence type="ECO:0000313" key="2">
    <source>
        <dbReference type="Proteomes" id="UP000447434"/>
    </source>
</evidence>
<accession>A0A6A4PTD7</accession>
<keyword evidence="2" id="KW-1185">Reference proteome</keyword>
<reference evidence="2" key="1">
    <citation type="journal article" date="2020" name="Nat. Commun.">
        <title>Genome sequence of the cluster root forming white lupin.</title>
        <authorList>
            <person name="Hufnagel B."/>
            <person name="Marques A."/>
            <person name="Soriano A."/>
            <person name="Marques L."/>
            <person name="Divol F."/>
            <person name="Doumas P."/>
            <person name="Sallet E."/>
            <person name="Mancinotti D."/>
            <person name="Carrere S."/>
            <person name="Marande W."/>
            <person name="Arribat S."/>
            <person name="Keller J."/>
            <person name="Huneau C."/>
            <person name="Blein T."/>
            <person name="Aime D."/>
            <person name="Laguerre M."/>
            <person name="Taylor J."/>
            <person name="Schubert V."/>
            <person name="Nelson M."/>
            <person name="Geu-Flores F."/>
            <person name="Crespi M."/>
            <person name="Gallardo-Guerrero K."/>
            <person name="Delaux P.-M."/>
            <person name="Salse J."/>
            <person name="Berges H."/>
            <person name="Guyot R."/>
            <person name="Gouzy J."/>
            <person name="Peret B."/>
        </authorList>
    </citation>
    <scope>NUCLEOTIDE SEQUENCE [LARGE SCALE GENOMIC DNA]</scope>
    <source>
        <strain evidence="2">cv. Amiga</strain>
    </source>
</reference>
<protein>
    <submittedName>
        <fullName evidence="1">Uncharacterized protein</fullName>
    </submittedName>
</protein>
<name>A0A6A4PTD7_LUPAL</name>
<comment type="caution">
    <text evidence="1">The sequence shown here is derived from an EMBL/GenBank/DDBJ whole genome shotgun (WGS) entry which is preliminary data.</text>
</comment>
<dbReference type="EMBL" id="WOCE01000011">
    <property type="protein sequence ID" value="KAE9604692.1"/>
    <property type="molecule type" value="Genomic_DNA"/>
</dbReference>
<proteinExistence type="predicted"/>
<organism evidence="1 2">
    <name type="scientific">Lupinus albus</name>
    <name type="common">White lupine</name>
    <name type="synonym">Lupinus termis</name>
    <dbReference type="NCBI Taxonomy" id="3870"/>
    <lineage>
        <taxon>Eukaryota</taxon>
        <taxon>Viridiplantae</taxon>
        <taxon>Streptophyta</taxon>
        <taxon>Embryophyta</taxon>
        <taxon>Tracheophyta</taxon>
        <taxon>Spermatophyta</taxon>
        <taxon>Magnoliopsida</taxon>
        <taxon>eudicotyledons</taxon>
        <taxon>Gunneridae</taxon>
        <taxon>Pentapetalae</taxon>
        <taxon>rosids</taxon>
        <taxon>fabids</taxon>
        <taxon>Fabales</taxon>
        <taxon>Fabaceae</taxon>
        <taxon>Papilionoideae</taxon>
        <taxon>50 kb inversion clade</taxon>
        <taxon>genistoids sensu lato</taxon>
        <taxon>core genistoids</taxon>
        <taxon>Genisteae</taxon>
        <taxon>Lupinus</taxon>
    </lineage>
</organism>
<sequence>MELCSYDIRLMIRSRELRLENKNNEIESCILPYGDSPIYSGKTNEVILGRYCWRGRPFRSVGGCFAHVKWIWQGHTLCVVDL</sequence>